<organism evidence="2 3">
    <name type="scientific">Panagrolaimus davidi</name>
    <dbReference type="NCBI Taxonomy" id="227884"/>
    <lineage>
        <taxon>Eukaryota</taxon>
        <taxon>Metazoa</taxon>
        <taxon>Ecdysozoa</taxon>
        <taxon>Nematoda</taxon>
        <taxon>Chromadorea</taxon>
        <taxon>Rhabditida</taxon>
        <taxon>Tylenchina</taxon>
        <taxon>Panagrolaimomorpha</taxon>
        <taxon>Panagrolaimoidea</taxon>
        <taxon>Panagrolaimidae</taxon>
        <taxon>Panagrolaimus</taxon>
    </lineage>
</organism>
<dbReference type="Proteomes" id="UP000887578">
    <property type="component" value="Unplaced"/>
</dbReference>
<dbReference type="Pfam" id="PF07914">
    <property type="entry name" value="DUF1679"/>
    <property type="match status" value="1"/>
</dbReference>
<reference evidence="3" key="1">
    <citation type="submission" date="2022-11" db="UniProtKB">
        <authorList>
            <consortium name="WormBaseParasite"/>
        </authorList>
    </citation>
    <scope>IDENTIFICATION</scope>
</reference>
<evidence type="ECO:0000313" key="3">
    <source>
        <dbReference type="WBParaSite" id="PDA_v2.g15566.t1"/>
    </source>
</evidence>
<dbReference type="AlphaFoldDB" id="A0A914PD55"/>
<dbReference type="PANTHER" id="PTHR23020:SF41">
    <property type="entry name" value="AMINOGLYCOSIDE PHOSPHOTRANSFERASE DOMAIN-CONTAINING PROTEIN"/>
    <property type="match status" value="1"/>
</dbReference>
<dbReference type="InterPro" id="IPR011009">
    <property type="entry name" value="Kinase-like_dom_sf"/>
</dbReference>
<accession>A0A914PD55</accession>
<name>A0A914PD55_9BILA</name>
<feature type="domain" description="CHK kinase-like" evidence="1">
    <location>
        <begin position="107"/>
        <end position="298"/>
    </location>
</feature>
<dbReference type="PANTHER" id="PTHR23020">
    <property type="entry name" value="UNCHARACTERIZED NUCLEAR HORMONE RECEPTOR-RELATED"/>
    <property type="match status" value="1"/>
</dbReference>
<dbReference type="SMART" id="SM00587">
    <property type="entry name" value="CHK"/>
    <property type="match status" value="1"/>
</dbReference>
<dbReference type="WBParaSite" id="PDA_v2.g15566.t1">
    <property type="protein sequence ID" value="PDA_v2.g15566.t1"/>
    <property type="gene ID" value="PDA_v2.g15566"/>
</dbReference>
<dbReference type="Gene3D" id="3.90.1200.10">
    <property type="match status" value="1"/>
</dbReference>
<proteinExistence type="predicted"/>
<evidence type="ECO:0000313" key="2">
    <source>
        <dbReference type="Proteomes" id="UP000887578"/>
    </source>
</evidence>
<evidence type="ECO:0000259" key="1">
    <source>
        <dbReference type="SMART" id="SM00587"/>
    </source>
</evidence>
<dbReference type="SUPFAM" id="SSF56112">
    <property type="entry name" value="Protein kinase-like (PK-like)"/>
    <property type="match status" value="1"/>
</dbReference>
<dbReference type="InterPro" id="IPR052961">
    <property type="entry name" value="Oxido-Kinase-like_Enzymes"/>
</dbReference>
<dbReference type="InterPro" id="IPR012877">
    <property type="entry name" value="Dhs-27"/>
</dbReference>
<dbReference type="InterPro" id="IPR015897">
    <property type="entry name" value="CHK_kinase-like"/>
</dbReference>
<sequence length="384" mass="44437">MVTSSDVSGGKGFISIICRCIIKFVDSIDDSDVYTTVLKIPGFESLEENAEKCDSEQWFDEDGKKEMTELHRLECSFYTQLAPIFDVPLPKVYNVVEWIYGKQEGCIHMEDLTLRGKTISYFDNINLTQVKEFIRHLAHWHKNILTADPTIWKEKFVFKKVDAFKNAIIAFDKMGQAFVEKSSMKHLFDPLVKKYRPLTQNFDFMMWCSREAIDELQIPRVIVHGDLHSGNIMFGIDKNGDVQNYIAAFVDWQTMHEGSPMEDMARFLTMCADGVVRRQAEQFAIPYYFECLVKEYGGEEEKVPYTVEKLQKAYNLAFATQGLFALGIVPFLLGAMEKLESSKIIKDSYLDYGTLKAYHIYEDLDRLMTGEMKHLFERFGKVEE</sequence>
<keyword evidence="2" id="KW-1185">Reference proteome</keyword>
<protein>
    <submittedName>
        <fullName evidence="3">CHK kinase-like domain-containing protein</fullName>
    </submittedName>
</protein>